<dbReference type="InterPro" id="IPR057406">
    <property type="entry name" value="Pua-like_dom"/>
</dbReference>
<dbReference type="RefSeq" id="WP_136625742.1">
    <property type="nucleotide sequence ID" value="NZ_UPHQ01000223.1"/>
</dbReference>
<evidence type="ECO:0000259" key="1">
    <source>
        <dbReference type="Pfam" id="PF24405"/>
    </source>
</evidence>
<keyword evidence="3" id="KW-1185">Reference proteome</keyword>
<evidence type="ECO:0000313" key="3">
    <source>
        <dbReference type="Proteomes" id="UP000267289"/>
    </source>
</evidence>
<dbReference type="Proteomes" id="UP000267289">
    <property type="component" value="Unassembled WGS sequence"/>
</dbReference>
<dbReference type="AlphaFoldDB" id="A0A498QBX2"/>
<reference evidence="2 3" key="1">
    <citation type="submission" date="2018-09" db="EMBL/GenBank/DDBJ databases">
        <authorList>
            <person name="Tagini F."/>
        </authorList>
    </citation>
    <scope>NUCLEOTIDE SEQUENCE [LARGE SCALE GENOMIC DNA]</scope>
    <source>
        <strain evidence="2 3">MK13</strain>
    </source>
</reference>
<gene>
    <name evidence="2" type="ORF">LAUMK13_04181</name>
</gene>
<dbReference type="EMBL" id="UPHQ01000223">
    <property type="protein sequence ID" value="VBA42781.1"/>
    <property type="molecule type" value="Genomic_DNA"/>
</dbReference>
<feature type="domain" description="Pua-like" evidence="1">
    <location>
        <begin position="15"/>
        <end position="118"/>
    </location>
</feature>
<sequence length="153" mass="17351">MIDLVLKWSHRRQPDTIERHREVASGRGSVWWSRATYNEDAVGLGGAWLEQLRAQIAGDKRTLVFLHSSSGGTWQTQLLDITTDKSEVNGDLIPSYYDPSDHHNLWVNLTDFHEIDPALLTEGYLLARTGQPLTARGLNNQTPLILQRRDGTY</sequence>
<protein>
    <recommendedName>
        <fullName evidence="1">Pua-like domain-containing protein</fullName>
    </recommendedName>
</protein>
<name>A0A498QBX2_9MYCO</name>
<dbReference type="Pfam" id="PF24405">
    <property type="entry name" value="Pua-like"/>
    <property type="match status" value="1"/>
</dbReference>
<accession>A0A498QBX2</accession>
<evidence type="ECO:0000313" key="2">
    <source>
        <dbReference type="EMBL" id="VBA42781.1"/>
    </source>
</evidence>
<organism evidence="2 3">
    <name type="scientific">Mycobacterium innocens</name>
    <dbReference type="NCBI Taxonomy" id="2341083"/>
    <lineage>
        <taxon>Bacteria</taxon>
        <taxon>Bacillati</taxon>
        <taxon>Actinomycetota</taxon>
        <taxon>Actinomycetes</taxon>
        <taxon>Mycobacteriales</taxon>
        <taxon>Mycobacteriaceae</taxon>
        <taxon>Mycobacterium</taxon>
    </lineage>
</organism>
<proteinExistence type="predicted"/>